<dbReference type="GO" id="GO:0005794">
    <property type="term" value="C:Golgi apparatus"/>
    <property type="evidence" value="ECO:0007669"/>
    <property type="project" value="TreeGrafter"/>
</dbReference>
<dbReference type="OMA" id="THKKTMD"/>
<dbReference type="SUPFAM" id="SSF53448">
    <property type="entry name" value="Nucleotide-diphospho-sugar transferases"/>
    <property type="match status" value="1"/>
</dbReference>
<dbReference type="RefSeq" id="XP_022089112.1">
    <property type="nucleotide sequence ID" value="XM_022233420.1"/>
</dbReference>
<evidence type="ECO:0000313" key="3">
    <source>
        <dbReference type="Proteomes" id="UP000694845"/>
    </source>
</evidence>
<dbReference type="AlphaFoldDB" id="A0A8B7Y7B9"/>
<comment type="similarity">
    <text evidence="1">Belongs to the glycosyltransferase 77 family.</text>
</comment>
<proteinExistence type="inferred from homology"/>
<dbReference type="KEGG" id="aplc:110978427"/>
<evidence type="ECO:0000259" key="2">
    <source>
        <dbReference type="Pfam" id="PF03407"/>
    </source>
</evidence>
<dbReference type="Pfam" id="PF03407">
    <property type="entry name" value="Nucleotid_trans"/>
    <property type="match status" value="1"/>
</dbReference>
<dbReference type="RefSeq" id="XP_022089110.1">
    <property type="nucleotide sequence ID" value="XM_022233418.1"/>
</dbReference>
<dbReference type="RefSeq" id="XP_022089111.1">
    <property type="nucleotide sequence ID" value="XM_022233419.1"/>
</dbReference>
<accession>A0A8B7Y7B9</accession>
<keyword evidence="3" id="KW-1185">Reference proteome</keyword>
<evidence type="ECO:0000313" key="5">
    <source>
        <dbReference type="RefSeq" id="XP_022089111.1"/>
    </source>
</evidence>
<organism evidence="3 7">
    <name type="scientific">Acanthaster planci</name>
    <name type="common">Crown-of-thorns starfish</name>
    <dbReference type="NCBI Taxonomy" id="133434"/>
    <lineage>
        <taxon>Eukaryota</taxon>
        <taxon>Metazoa</taxon>
        <taxon>Echinodermata</taxon>
        <taxon>Eleutherozoa</taxon>
        <taxon>Asterozoa</taxon>
        <taxon>Asteroidea</taxon>
        <taxon>Valvatacea</taxon>
        <taxon>Valvatida</taxon>
        <taxon>Acanthasteridae</taxon>
        <taxon>Acanthaster</taxon>
    </lineage>
</organism>
<evidence type="ECO:0000313" key="6">
    <source>
        <dbReference type="RefSeq" id="XP_022089112.1"/>
    </source>
</evidence>
<evidence type="ECO:0000313" key="4">
    <source>
        <dbReference type="RefSeq" id="XP_022089110.1"/>
    </source>
</evidence>
<dbReference type="PANTHER" id="PTHR47032">
    <property type="entry name" value="UDP-D-XYLOSE:L-FUCOSE ALPHA-1,3-D-XYLOSYLTRANSFERASE-RELATED"/>
    <property type="match status" value="1"/>
</dbReference>
<sequence>MTTVMATRKVNVSCVVRFSFLLLGAFLLVKWLQTKSLYSKQLEEMNSKEQVAHSVKASNQIESVAKSSSLPCTLGHDGRHDGVILLTTTNAGFQDMTTNMLESIRRVRICPNITIIAEDEQSYKYLTDKVASPGVHIQKTDSGVMTSDRLRVYGRVYIQFVKKRARYILNFLNKGYDVLFTDVDTFWFQDPFPDFRGNFDIAMRQEAPPSSLTPVFCNGFGYYRATENTLAVVREWVRLMSTTHKKTMDKDVLNLVIKNRKPAVRMKSLDSVKYPDGRVFRDKGWVKKRANTTVVLHLSSVFGHNSKLKKLKDNGLWLI</sequence>
<gene>
    <name evidence="4 5 6 7" type="primary">LOC110978427</name>
</gene>
<feature type="domain" description="Nucleotide-diphospho-sugar transferase" evidence="2">
    <location>
        <begin position="110"/>
        <end position="311"/>
    </location>
</feature>
<dbReference type="GeneID" id="110978427"/>
<dbReference type="RefSeq" id="XP_022089113.1">
    <property type="nucleotide sequence ID" value="XM_022233421.1"/>
</dbReference>
<dbReference type="InterPro" id="IPR005069">
    <property type="entry name" value="Nucl-diP-sugar_transferase"/>
</dbReference>
<dbReference type="InterPro" id="IPR052636">
    <property type="entry name" value="UDP-D-xylose:L-fucose_XylT"/>
</dbReference>
<dbReference type="PANTHER" id="PTHR47032:SF1">
    <property type="entry name" value="UDP-D-XYLOSE:L-FUCOSE ALPHA-1,3-D-XYLOSYLTRANSFERASE-RELATED"/>
    <property type="match status" value="1"/>
</dbReference>
<dbReference type="OrthoDB" id="1712432at2759"/>
<dbReference type="Proteomes" id="UP000694845">
    <property type="component" value="Unplaced"/>
</dbReference>
<evidence type="ECO:0000256" key="1">
    <source>
        <dbReference type="ARBA" id="ARBA00007033"/>
    </source>
</evidence>
<evidence type="ECO:0000313" key="7">
    <source>
        <dbReference type="RefSeq" id="XP_022089113.1"/>
    </source>
</evidence>
<protein>
    <submittedName>
        <fullName evidence="4 5">UDP-D-xylose:L-fucose alpha-1,3-D-xylosyltransferase-like</fullName>
    </submittedName>
</protein>
<dbReference type="GO" id="GO:0016757">
    <property type="term" value="F:glycosyltransferase activity"/>
    <property type="evidence" value="ECO:0007669"/>
    <property type="project" value="TreeGrafter"/>
</dbReference>
<reference evidence="4 5" key="1">
    <citation type="submission" date="2025-04" db="UniProtKB">
        <authorList>
            <consortium name="RefSeq"/>
        </authorList>
    </citation>
    <scope>IDENTIFICATION</scope>
</reference>
<name>A0A8B7Y7B9_ACAPL</name>
<dbReference type="InterPro" id="IPR029044">
    <property type="entry name" value="Nucleotide-diphossugar_trans"/>
</dbReference>